<keyword evidence="3 9" id="KW-0812">Transmembrane</keyword>
<evidence type="ECO:0008006" key="12">
    <source>
        <dbReference type="Google" id="ProtNLM"/>
    </source>
</evidence>
<comment type="caution">
    <text evidence="10">The sequence shown here is derived from an EMBL/GenBank/DDBJ whole genome shotgun (WGS) entry which is preliminary data.</text>
</comment>
<dbReference type="PANTHER" id="PTHR42643">
    <property type="entry name" value="IONOTROPIC RECEPTOR 20A-RELATED"/>
    <property type="match status" value="1"/>
</dbReference>
<evidence type="ECO:0000256" key="2">
    <source>
        <dbReference type="ARBA" id="ARBA00022475"/>
    </source>
</evidence>
<evidence type="ECO:0000313" key="11">
    <source>
        <dbReference type="Proteomes" id="UP001431783"/>
    </source>
</evidence>
<dbReference type="InterPro" id="IPR052192">
    <property type="entry name" value="Insect_Ionotropic_Sensory_Rcpt"/>
</dbReference>
<dbReference type="SUPFAM" id="SSF53850">
    <property type="entry name" value="Periplasmic binding protein-like II"/>
    <property type="match status" value="1"/>
</dbReference>
<keyword evidence="4 9" id="KW-1133">Transmembrane helix</keyword>
<evidence type="ECO:0000256" key="7">
    <source>
        <dbReference type="ARBA" id="ARBA00023180"/>
    </source>
</evidence>
<evidence type="ECO:0000256" key="6">
    <source>
        <dbReference type="ARBA" id="ARBA00023170"/>
    </source>
</evidence>
<comment type="subcellular location">
    <subcellularLocation>
        <location evidence="1">Cell membrane</location>
        <topology evidence="1">Multi-pass membrane protein</topology>
    </subcellularLocation>
</comment>
<dbReference type="Proteomes" id="UP001431783">
    <property type="component" value="Unassembled WGS sequence"/>
</dbReference>
<feature type="region of interest" description="Disordered" evidence="8">
    <location>
        <begin position="22"/>
        <end position="77"/>
    </location>
</feature>
<dbReference type="EMBL" id="JARQZJ010000050">
    <property type="protein sequence ID" value="KAK9878575.1"/>
    <property type="molecule type" value="Genomic_DNA"/>
</dbReference>
<sequence>MRESKTRQSKSRLDVIAGLHDVDRTDDSKLGGTLSAYDVAPVPDDGRNLRTQGGRRGSSPRSALVVGSSDRAGDTVKSGTCNPTGAEADIVRTLGEKLNFTPEFWVYEFENQSRRWIEMIDAVGRGEAEFGVGSVVLGDDEIVHYTSFIQSSAEFSIFYVNPTKELNLTKILMSFDLIVYLIAFLSLILIVILTFTFNHLFNYGFENGQFIFILIKMVIEQGSNLSSGLYSFITMKLILALWLYFTIIFCTVLKSQIASILIKPETYDCRTVEDLQRNDFVFMIPDLNRLHLSNKYVGMNLTIHEIKLPLHYNDYRQICPLSIELFKFRYAIVYTEFDSLVQIKMCKKYFPQYKINDMRLFKENNIYHSFAMNPLSPYKKQFTINIDRLKSSGIINYW</sequence>
<keyword evidence="11" id="KW-1185">Reference proteome</keyword>
<evidence type="ECO:0000256" key="3">
    <source>
        <dbReference type="ARBA" id="ARBA00022692"/>
    </source>
</evidence>
<evidence type="ECO:0000256" key="9">
    <source>
        <dbReference type="SAM" id="Phobius"/>
    </source>
</evidence>
<organism evidence="10 11">
    <name type="scientific">Henosepilachna vigintioctopunctata</name>
    <dbReference type="NCBI Taxonomy" id="420089"/>
    <lineage>
        <taxon>Eukaryota</taxon>
        <taxon>Metazoa</taxon>
        <taxon>Ecdysozoa</taxon>
        <taxon>Arthropoda</taxon>
        <taxon>Hexapoda</taxon>
        <taxon>Insecta</taxon>
        <taxon>Pterygota</taxon>
        <taxon>Neoptera</taxon>
        <taxon>Endopterygota</taxon>
        <taxon>Coleoptera</taxon>
        <taxon>Polyphaga</taxon>
        <taxon>Cucujiformia</taxon>
        <taxon>Coccinelloidea</taxon>
        <taxon>Coccinellidae</taxon>
        <taxon>Epilachninae</taxon>
        <taxon>Epilachnini</taxon>
        <taxon>Henosepilachna</taxon>
    </lineage>
</organism>
<keyword evidence="5 9" id="KW-0472">Membrane</keyword>
<proteinExistence type="predicted"/>
<dbReference type="AlphaFoldDB" id="A0AAW1U7Q7"/>
<evidence type="ECO:0000256" key="5">
    <source>
        <dbReference type="ARBA" id="ARBA00023136"/>
    </source>
</evidence>
<feature type="transmembrane region" description="Helical" evidence="9">
    <location>
        <begin position="229"/>
        <end position="253"/>
    </location>
</feature>
<evidence type="ECO:0000256" key="8">
    <source>
        <dbReference type="SAM" id="MobiDB-lite"/>
    </source>
</evidence>
<protein>
    <recommendedName>
        <fullName evidence="12">Ionotropic receptor</fullName>
    </recommendedName>
</protein>
<keyword evidence="7" id="KW-0325">Glycoprotein</keyword>
<dbReference type="GO" id="GO:0005886">
    <property type="term" value="C:plasma membrane"/>
    <property type="evidence" value="ECO:0007669"/>
    <property type="project" value="UniProtKB-SubCell"/>
</dbReference>
<gene>
    <name evidence="10" type="ORF">WA026_022645</name>
</gene>
<name>A0AAW1U7Q7_9CUCU</name>
<keyword evidence="2" id="KW-1003">Cell membrane</keyword>
<keyword evidence="6" id="KW-0675">Receptor</keyword>
<accession>A0AAW1U7Q7</accession>
<dbReference type="PANTHER" id="PTHR42643:SF24">
    <property type="entry name" value="IONOTROPIC RECEPTOR 60A"/>
    <property type="match status" value="1"/>
</dbReference>
<feature type="transmembrane region" description="Helical" evidence="9">
    <location>
        <begin position="177"/>
        <end position="197"/>
    </location>
</feature>
<reference evidence="10 11" key="1">
    <citation type="submission" date="2023-03" db="EMBL/GenBank/DDBJ databases">
        <title>Genome insight into feeding habits of ladybird beetles.</title>
        <authorList>
            <person name="Li H.-S."/>
            <person name="Huang Y.-H."/>
            <person name="Pang H."/>
        </authorList>
    </citation>
    <scope>NUCLEOTIDE SEQUENCE [LARGE SCALE GENOMIC DNA]</scope>
    <source>
        <strain evidence="10">SYSU_2023b</strain>
        <tissue evidence="10">Whole body</tissue>
    </source>
</reference>
<evidence type="ECO:0000256" key="4">
    <source>
        <dbReference type="ARBA" id="ARBA00022989"/>
    </source>
</evidence>
<evidence type="ECO:0000256" key="1">
    <source>
        <dbReference type="ARBA" id="ARBA00004651"/>
    </source>
</evidence>
<evidence type="ECO:0000313" key="10">
    <source>
        <dbReference type="EMBL" id="KAK9878575.1"/>
    </source>
</evidence>